<dbReference type="EMBL" id="MJFZ01001160">
    <property type="protein sequence ID" value="RAW22991.1"/>
    <property type="molecule type" value="Genomic_DNA"/>
</dbReference>
<organism evidence="3 4">
    <name type="scientific">Phytophthora cactorum</name>
    <dbReference type="NCBI Taxonomy" id="29920"/>
    <lineage>
        <taxon>Eukaryota</taxon>
        <taxon>Sar</taxon>
        <taxon>Stramenopiles</taxon>
        <taxon>Oomycota</taxon>
        <taxon>Peronosporomycetes</taxon>
        <taxon>Peronosporales</taxon>
        <taxon>Peronosporaceae</taxon>
        <taxon>Phytophthora</taxon>
    </lineage>
</organism>
<reference evidence="2" key="2">
    <citation type="submission" date="2018-05" db="EMBL/GenBank/DDBJ databases">
        <title>Effector identification in a new, highly contiguous assembly of the strawberry crown rot pathogen Phytophthora cactorum.</title>
        <authorList>
            <person name="Armitage A.D."/>
            <person name="Nellist C.F."/>
            <person name="Bates H."/>
            <person name="Vickerstaff R.J."/>
            <person name="Harrison R.J."/>
        </authorList>
    </citation>
    <scope>NUCLEOTIDE SEQUENCE</scope>
    <source>
        <strain evidence="2">P421</strain>
    </source>
</reference>
<evidence type="ECO:0000313" key="4">
    <source>
        <dbReference type="Proteomes" id="UP000251314"/>
    </source>
</evidence>
<protein>
    <submittedName>
        <fullName evidence="3">Uncharacterized protein</fullName>
    </submittedName>
</protein>
<evidence type="ECO:0000313" key="2">
    <source>
        <dbReference type="EMBL" id="KAG3199558.1"/>
    </source>
</evidence>
<gene>
    <name evidence="3" type="ORF">PC110_g20573</name>
    <name evidence="2" type="ORF">PC129_g24074</name>
</gene>
<proteinExistence type="predicted"/>
<dbReference type="Proteomes" id="UP000251314">
    <property type="component" value="Unassembled WGS sequence"/>
</dbReference>
<evidence type="ECO:0000313" key="3">
    <source>
        <dbReference type="EMBL" id="RAW22991.1"/>
    </source>
</evidence>
<dbReference type="OrthoDB" id="121061at2759"/>
<feature type="signal peptide" evidence="1">
    <location>
        <begin position="1"/>
        <end position="24"/>
    </location>
</feature>
<feature type="chain" id="PRO_5036328097" evidence="1">
    <location>
        <begin position="25"/>
        <end position="71"/>
    </location>
</feature>
<accession>A0A329RF45</accession>
<dbReference type="AlphaFoldDB" id="A0A329RF45"/>
<name>A0A329RF45_9STRA</name>
<evidence type="ECO:0000256" key="1">
    <source>
        <dbReference type="SAM" id="SignalP"/>
    </source>
</evidence>
<sequence length="71" mass="7695">MLQSWLATFCSVAALTSTVTACDAYDTQAQSIVDGFSADQLLGQMTQLTFGTVMNDTTVIIRCSDRRCTYG</sequence>
<reference evidence="3 4" key="1">
    <citation type="submission" date="2018-01" db="EMBL/GenBank/DDBJ databases">
        <title>Draft genome of the strawberry crown rot pathogen Phytophthora cactorum.</title>
        <authorList>
            <person name="Armitage A.D."/>
            <person name="Lysoe E."/>
            <person name="Nellist C.F."/>
            <person name="Harrison R.J."/>
            <person name="Brurberg M.B."/>
        </authorList>
    </citation>
    <scope>NUCLEOTIDE SEQUENCE [LARGE SCALE GENOMIC DNA]</scope>
    <source>
        <strain evidence="3 4">10300</strain>
    </source>
</reference>
<dbReference type="VEuPathDB" id="FungiDB:PC110_g20573"/>
<keyword evidence="1" id="KW-0732">Signal</keyword>
<dbReference type="EMBL" id="RCMV01003234">
    <property type="protein sequence ID" value="KAG3199558.1"/>
    <property type="molecule type" value="Genomic_DNA"/>
</dbReference>
<dbReference type="Proteomes" id="UP000760860">
    <property type="component" value="Unassembled WGS sequence"/>
</dbReference>
<dbReference type="STRING" id="29920.A0A329RF45"/>
<keyword evidence="4" id="KW-1185">Reference proteome</keyword>
<comment type="caution">
    <text evidence="3">The sequence shown here is derived from an EMBL/GenBank/DDBJ whole genome shotgun (WGS) entry which is preliminary data.</text>
</comment>